<dbReference type="EMBL" id="DSRU01000165">
    <property type="protein sequence ID" value="HFM98365.1"/>
    <property type="molecule type" value="Genomic_DNA"/>
</dbReference>
<evidence type="ECO:0000256" key="1">
    <source>
        <dbReference type="SAM" id="Phobius"/>
    </source>
</evidence>
<dbReference type="Pfam" id="PF11146">
    <property type="entry name" value="DUF2905"/>
    <property type="match status" value="1"/>
</dbReference>
<organism evidence="2">
    <name type="scientific">Oscillatoriales cyanobacterium SpSt-418</name>
    <dbReference type="NCBI Taxonomy" id="2282169"/>
    <lineage>
        <taxon>Bacteria</taxon>
        <taxon>Bacillati</taxon>
        <taxon>Cyanobacteriota</taxon>
        <taxon>Cyanophyceae</taxon>
        <taxon>Oscillatoriophycideae</taxon>
        <taxon>Oscillatoriales</taxon>
    </lineage>
</organism>
<dbReference type="PANTHER" id="PTHR36443">
    <property type="entry name" value="BSR5223 PROTEIN"/>
    <property type="match status" value="1"/>
</dbReference>
<feature type="transmembrane region" description="Helical" evidence="1">
    <location>
        <begin position="7"/>
        <end position="26"/>
    </location>
</feature>
<reference evidence="2" key="1">
    <citation type="journal article" date="2020" name="mSystems">
        <title>Genome- and Community-Level Interaction Insights into Carbon Utilization and Element Cycling Functions of Hydrothermarchaeota in Hydrothermal Sediment.</title>
        <authorList>
            <person name="Zhou Z."/>
            <person name="Liu Y."/>
            <person name="Xu W."/>
            <person name="Pan J."/>
            <person name="Luo Z.H."/>
            <person name="Li M."/>
        </authorList>
    </citation>
    <scope>NUCLEOTIDE SEQUENCE [LARGE SCALE GENOMIC DNA]</scope>
    <source>
        <strain evidence="2">SpSt-418</strain>
    </source>
</reference>
<keyword evidence="1" id="KW-0472">Membrane</keyword>
<name>A0A7C3KF08_9CYAN</name>
<keyword evidence="1" id="KW-1133">Transmembrane helix</keyword>
<sequence>MESIGKFILAIGGLLVLIGAVLWAFGDQLGWLGNLPGDIKVERPGFSFYMPITTMLLISLSLSLVLWVVSKVAR</sequence>
<dbReference type="AlphaFoldDB" id="A0A7C3KF08"/>
<proteinExistence type="predicted"/>
<protein>
    <submittedName>
        <fullName evidence="2">DUF2905 domain-containing protein</fullName>
    </submittedName>
</protein>
<evidence type="ECO:0000313" key="2">
    <source>
        <dbReference type="EMBL" id="HFM98365.1"/>
    </source>
</evidence>
<gene>
    <name evidence="2" type="ORF">ENR64_11530</name>
</gene>
<feature type="transmembrane region" description="Helical" evidence="1">
    <location>
        <begin position="46"/>
        <end position="69"/>
    </location>
</feature>
<dbReference type="InterPro" id="IPR021320">
    <property type="entry name" value="DUF2905"/>
</dbReference>
<keyword evidence="1" id="KW-0812">Transmembrane</keyword>
<dbReference type="PANTHER" id="PTHR36443:SF1">
    <property type="entry name" value="BSR5223 PROTEIN"/>
    <property type="match status" value="1"/>
</dbReference>
<accession>A0A7C3KF08</accession>
<comment type="caution">
    <text evidence="2">The sequence shown here is derived from an EMBL/GenBank/DDBJ whole genome shotgun (WGS) entry which is preliminary data.</text>
</comment>